<evidence type="ECO:0000313" key="2">
    <source>
        <dbReference type="Proteomes" id="UP000317778"/>
    </source>
</evidence>
<sequence length="283" mass="32742">MGTNINGYDGHFTGTSKYGKCVYNDHITRARTWLAMRLVGASPNPSDPCPVDERDVKADFPLSYKGQPNPDDWTNPTKTENGKKVVVYPLKHLNSSFREWENHLCISSGDYRITNETNDLKFATANGMIRNPKIYISGYCAALAVIRAGIMHEVYEMRVGSKYAYYNLRFQGGSGLCHKNAASREKKVTTFEDPSETMMRKLNTKLCRYELEVICDKIKEQKGREDWLYRKCKAIAEEIKNTNHKYIPGYCEIYVRQAYQNPRQSQIGKFFEEAKRRRIRFSH</sequence>
<protein>
    <submittedName>
        <fullName evidence="1">Uncharacterized protein</fullName>
    </submittedName>
</protein>
<name>A0A532V057_UNCT6</name>
<organism evidence="1 2">
    <name type="scientific">candidate division TA06 bacterium B3_TA06</name>
    <dbReference type="NCBI Taxonomy" id="2012487"/>
    <lineage>
        <taxon>Bacteria</taxon>
        <taxon>Bacteria division TA06</taxon>
    </lineage>
</organism>
<reference evidence="1 2" key="1">
    <citation type="submission" date="2017-06" db="EMBL/GenBank/DDBJ databases">
        <title>Novel microbial phyla capable of carbon fixation and sulfur reduction in deep-sea sediments.</title>
        <authorList>
            <person name="Huang J."/>
            <person name="Baker B."/>
            <person name="Wang Y."/>
        </authorList>
    </citation>
    <scope>NUCLEOTIDE SEQUENCE [LARGE SCALE GENOMIC DNA]</scope>
    <source>
        <strain evidence="1">B3_TA06</strain>
    </source>
</reference>
<proteinExistence type="predicted"/>
<comment type="caution">
    <text evidence="1">The sequence shown here is derived from an EMBL/GenBank/DDBJ whole genome shotgun (WGS) entry which is preliminary data.</text>
</comment>
<dbReference type="AlphaFoldDB" id="A0A532V057"/>
<gene>
    <name evidence="1" type="ORF">CEE36_09520</name>
</gene>
<dbReference type="EMBL" id="NJBO01000018">
    <property type="protein sequence ID" value="TKJ40519.1"/>
    <property type="molecule type" value="Genomic_DNA"/>
</dbReference>
<accession>A0A532V057</accession>
<evidence type="ECO:0000313" key="1">
    <source>
        <dbReference type="EMBL" id="TKJ40519.1"/>
    </source>
</evidence>
<dbReference type="Proteomes" id="UP000317778">
    <property type="component" value="Unassembled WGS sequence"/>
</dbReference>